<dbReference type="Proteomes" id="UP000095751">
    <property type="component" value="Unassembled WGS sequence"/>
</dbReference>
<dbReference type="GO" id="GO:0003824">
    <property type="term" value="F:catalytic activity"/>
    <property type="evidence" value="ECO:0007669"/>
    <property type="project" value="InterPro"/>
</dbReference>
<evidence type="ECO:0000256" key="1">
    <source>
        <dbReference type="ARBA" id="ARBA00004953"/>
    </source>
</evidence>
<evidence type="ECO:0000313" key="6">
    <source>
        <dbReference type="EMBL" id="OEU08429.1"/>
    </source>
</evidence>
<evidence type="ECO:0000259" key="5">
    <source>
        <dbReference type="Pfam" id="PF07685"/>
    </source>
</evidence>
<name>A0A1E7ERG9_9STRA</name>
<keyword evidence="7" id="KW-1185">Reference proteome</keyword>
<dbReference type="SUPFAM" id="SSF52540">
    <property type="entry name" value="P-loop containing nucleoside triphosphate hydrolases"/>
    <property type="match status" value="1"/>
</dbReference>
<keyword evidence="3" id="KW-0315">Glutamine amidotransferase</keyword>
<dbReference type="Pfam" id="PF01656">
    <property type="entry name" value="CbiA"/>
    <property type="match status" value="1"/>
</dbReference>
<organism evidence="6 7">
    <name type="scientific">Fragilariopsis cylindrus CCMP1102</name>
    <dbReference type="NCBI Taxonomy" id="635003"/>
    <lineage>
        <taxon>Eukaryota</taxon>
        <taxon>Sar</taxon>
        <taxon>Stramenopiles</taxon>
        <taxon>Ochrophyta</taxon>
        <taxon>Bacillariophyta</taxon>
        <taxon>Bacillariophyceae</taxon>
        <taxon>Bacillariophycidae</taxon>
        <taxon>Bacillariales</taxon>
        <taxon>Bacillariaceae</taxon>
        <taxon>Fragilariopsis</taxon>
    </lineage>
</organism>
<dbReference type="SUPFAM" id="SSF52317">
    <property type="entry name" value="Class I glutamine amidotransferase-like"/>
    <property type="match status" value="1"/>
</dbReference>
<accession>A0A1E7ERG9</accession>
<evidence type="ECO:0000256" key="3">
    <source>
        <dbReference type="ARBA" id="ARBA00022962"/>
    </source>
</evidence>
<sequence>MSNVGKATISAAICRILVNGGTKCAPFKAQNTSKSTSPALLPDSSRRDRLYELLAIGAKIGNIESPKSYSSVAPTKDQGYGQIGTAQSIQAEACMIVPRVEMNPIFFKSGGQNDNNENLCGVIVTGKQIIQDTYANLSRRISSLQSMVLVSHRSLANATGAEVIVIQGAGSCSELNLIDGDIVNLPLVRCLQCPWILVANDENGGVFAQVVGTKMCVSNKDWKLCLAVIVNKYKGKIEDSVSGFKMLENMIGKPVYAMNFTDDWHIPKQVGICVESKLAWEKRGDDDKMTKNNTVSTVVVVVVYPHTTISNEVYPLEHDPRFRLEWRRKRLPKPYPATTAIILPGSSLTLLDLKWLQDSGWADLIRKHVAAGGVVLGLCAGYQMLGWRVNTKQAIGLLPIASTAQPAECKLVNRMKGQLYPSGVHIDGFEINCGFSEVAQSEQKNVAHGKYHGISPLLAYEDGKPEGMVLGRVKGTYLYGILRSADARVELLVPTDDRNSFDSIQVSDTVGDPDPIDKLAEQLQKNCGLDHDRLRNMIFGTNASQ</sequence>
<dbReference type="InParanoid" id="A0A1E7ERG9"/>
<gene>
    <name evidence="6" type="ORF">FRACYDRAFT_264542</name>
</gene>
<dbReference type="Gene3D" id="3.40.50.880">
    <property type="match status" value="1"/>
</dbReference>
<dbReference type="UniPathway" id="UPA00148"/>
<dbReference type="InterPro" id="IPR011698">
    <property type="entry name" value="GATase_3"/>
</dbReference>
<reference evidence="6 7" key="1">
    <citation type="submission" date="2016-09" db="EMBL/GenBank/DDBJ databases">
        <title>Extensive genetic diversity and differential bi-allelic expression allows diatom success in the polar Southern Ocean.</title>
        <authorList>
            <consortium name="DOE Joint Genome Institute"/>
            <person name="Mock T."/>
            <person name="Otillar R.P."/>
            <person name="Strauss J."/>
            <person name="Dupont C."/>
            <person name="Frickenhaus S."/>
            <person name="Maumus F."/>
            <person name="Mcmullan M."/>
            <person name="Sanges R."/>
            <person name="Schmutz J."/>
            <person name="Toseland A."/>
            <person name="Valas R."/>
            <person name="Veluchamy A."/>
            <person name="Ward B.J."/>
            <person name="Allen A."/>
            <person name="Barry K."/>
            <person name="Falciatore A."/>
            <person name="Ferrante M."/>
            <person name="Fortunato A.E."/>
            <person name="Gloeckner G."/>
            <person name="Gruber A."/>
            <person name="Hipkin R."/>
            <person name="Janech M."/>
            <person name="Kroth P."/>
            <person name="Leese F."/>
            <person name="Lindquist E."/>
            <person name="Lyon B.R."/>
            <person name="Martin J."/>
            <person name="Mayer C."/>
            <person name="Parker M."/>
            <person name="Quesneville H."/>
            <person name="Raymond J."/>
            <person name="Uhlig C."/>
            <person name="Valentin K.U."/>
            <person name="Worden A.Z."/>
            <person name="Armbrust E.V."/>
            <person name="Bowler C."/>
            <person name="Green B."/>
            <person name="Moulton V."/>
            <person name="Van Oosterhout C."/>
            <person name="Grigoriev I."/>
        </authorList>
    </citation>
    <scope>NUCLEOTIDE SEQUENCE [LARGE SCALE GENOMIC DNA]</scope>
    <source>
        <strain evidence="6 7">CCMP1102</strain>
    </source>
</reference>
<dbReference type="InterPro" id="IPR027417">
    <property type="entry name" value="P-loop_NTPase"/>
</dbReference>
<keyword evidence="2" id="KW-0169">Cobalamin biosynthesis</keyword>
<evidence type="ECO:0000259" key="4">
    <source>
        <dbReference type="Pfam" id="PF01656"/>
    </source>
</evidence>
<evidence type="ECO:0000313" key="7">
    <source>
        <dbReference type="Proteomes" id="UP000095751"/>
    </source>
</evidence>
<dbReference type="AlphaFoldDB" id="A0A1E7ERG9"/>
<dbReference type="InterPro" id="IPR002586">
    <property type="entry name" value="CobQ/CobB/MinD/ParA_Nub-bd_dom"/>
</dbReference>
<feature type="domain" description="CobB/CobQ-like glutamine amidotransferase" evidence="5">
    <location>
        <begin position="299"/>
        <end position="485"/>
    </location>
</feature>
<evidence type="ECO:0000256" key="2">
    <source>
        <dbReference type="ARBA" id="ARBA00022573"/>
    </source>
</evidence>
<proteinExistence type="inferred from homology"/>
<dbReference type="PROSITE" id="PS51274">
    <property type="entry name" value="GATASE_COBBQ"/>
    <property type="match status" value="1"/>
</dbReference>
<dbReference type="Pfam" id="PF07685">
    <property type="entry name" value="GATase_3"/>
    <property type="match status" value="1"/>
</dbReference>
<dbReference type="PANTHER" id="PTHR21343">
    <property type="entry name" value="DETHIOBIOTIN SYNTHETASE"/>
    <property type="match status" value="1"/>
</dbReference>
<comment type="pathway">
    <text evidence="1">Cofactor biosynthesis; adenosylcobalamin biosynthesis.</text>
</comment>
<dbReference type="Gene3D" id="3.40.50.300">
    <property type="entry name" value="P-loop containing nucleotide triphosphate hydrolases"/>
    <property type="match status" value="1"/>
</dbReference>
<dbReference type="HAMAP" id="MF_00028">
    <property type="entry name" value="CobQ"/>
    <property type="match status" value="1"/>
</dbReference>
<dbReference type="InterPro" id="IPR029062">
    <property type="entry name" value="Class_I_gatase-like"/>
</dbReference>
<protein>
    <submittedName>
        <fullName evidence="6">GATase_3-domain-containing protein</fullName>
    </submittedName>
</protein>
<dbReference type="EMBL" id="KV784380">
    <property type="protein sequence ID" value="OEU08429.1"/>
    <property type="molecule type" value="Genomic_DNA"/>
</dbReference>
<dbReference type="PANTHER" id="PTHR21343:SF1">
    <property type="entry name" value="COBYRIC ACID SYNTHASE"/>
    <property type="match status" value="1"/>
</dbReference>
<dbReference type="OrthoDB" id="44546at2759"/>
<feature type="domain" description="CobQ/CobB/MinD/ParA nucleotide binding" evidence="4">
    <location>
        <begin position="2"/>
        <end position="256"/>
    </location>
</feature>
<dbReference type="InterPro" id="IPR004459">
    <property type="entry name" value="CobQ_synth"/>
</dbReference>
<dbReference type="KEGG" id="fcy:FRACYDRAFT_264542"/>